<dbReference type="Gene3D" id="1.10.1200.10">
    <property type="entry name" value="ACP-like"/>
    <property type="match status" value="1"/>
</dbReference>
<accession>A0ABY2TUA9</accession>
<organism evidence="4 5">
    <name type="scientific">Brachyspira catarrhinii</name>
    <dbReference type="NCBI Taxonomy" id="2528966"/>
    <lineage>
        <taxon>Bacteria</taxon>
        <taxon>Pseudomonadati</taxon>
        <taxon>Spirochaetota</taxon>
        <taxon>Spirochaetia</taxon>
        <taxon>Brachyspirales</taxon>
        <taxon>Brachyspiraceae</taxon>
        <taxon>Brachyspira</taxon>
    </lineage>
</organism>
<evidence type="ECO:0000256" key="2">
    <source>
        <dbReference type="ARBA" id="ARBA00022553"/>
    </source>
</evidence>
<evidence type="ECO:0000313" key="4">
    <source>
        <dbReference type="EMBL" id="TKZ36315.1"/>
    </source>
</evidence>
<sequence length="87" mass="9928">MGNLENEIKKIIIEVANLEGMTVDDIDNDTPLFGEELGLDSIDALEIGVAIRKHFEITFSDIEENNKKHFYSVNTLAKYIRENSKKE</sequence>
<dbReference type="SUPFAM" id="SSF47336">
    <property type="entry name" value="ACP-like"/>
    <property type="match status" value="1"/>
</dbReference>
<dbReference type="PROSITE" id="PS00012">
    <property type="entry name" value="PHOSPHOPANTETHEINE"/>
    <property type="match status" value="1"/>
</dbReference>
<dbReference type="InterPro" id="IPR006162">
    <property type="entry name" value="Ppantetheine_attach_site"/>
</dbReference>
<dbReference type="InterPro" id="IPR009081">
    <property type="entry name" value="PP-bd_ACP"/>
</dbReference>
<keyword evidence="1" id="KW-0596">Phosphopantetheine</keyword>
<dbReference type="Pfam" id="PF00550">
    <property type="entry name" value="PP-binding"/>
    <property type="match status" value="1"/>
</dbReference>
<dbReference type="PROSITE" id="PS50075">
    <property type="entry name" value="CARRIER"/>
    <property type="match status" value="1"/>
</dbReference>
<dbReference type="InterPro" id="IPR036736">
    <property type="entry name" value="ACP-like_sf"/>
</dbReference>
<dbReference type="Proteomes" id="UP000310168">
    <property type="component" value="Unassembled WGS sequence"/>
</dbReference>
<gene>
    <name evidence="4" type="ORF">EZH24_00745</name>
</gene>
<evidence type="ECO:0000256" key="1">
    <source>
        <dbReference type="ARBA" id="ARBA00022450"/>
    </source>
</evidence>
<protein>
    <submittedName>
        <fullName evidence="4">Acyl carrier protein</fullName>
    </submittedName>
</protein>
<keyword evidence="5" id="KW-1185">Reference proteome</keyword>
<dbReference type="EMBL" id="SJDU01000008">
    <property type="protein sequence ID" value="TKZ36315.1"/>
    <property type="molecule type" value="Genomic_DNA"/>
</dbReference>
<evidence type="ECO:0000313" key="5">
    <source>
        <dbReference type="Proteomes" id="UP000310168"/>
    </source>
</evidence>
<comment type="caution">
    <text evidence="4">The sequence shown here is derived from an EMBL/GenBank/DDBJ whole genome shotgun (WGS) entry which is preliminary data.</text>
</comment>
<feature type="domain" description="Carrier" evidence="3">
    <location>
        <begin position="2"/>
        <end position="84"/>
    </location>
</feature>
<dbReference type="RefSeq" id="WP_137997223.1">
    <property type="nucleotide sequence ID" value="NZ_SJDU01000008.1"/>
</dbReference>
<reference evidence="4 5" key="1">
    <citation type="journal article" date="2019" name="Anaerobe">
        <title>Brachyspira catarrhinii sp. nov., an anaerobic intestinal spirochaete isolated from vervet monkeys may have been misidentified as Brachyspira aalborgi in previous studies.</title>
        <authorList>
            <person name="Phillips N.D."/>
            <person name="La T."/>
            <person name="Hampson D.J."/>
        </authorList>
    </citation>
    <scope>NUCLEOTIDE SEQUENCE [LARGE SCALE GENOMIC DNA]</scope>
    <source>
        <strain evidence="4 5">Z12</strain>
    </source>
</reference>
<name>A0ABY2TUA9_9SPIR</name>
<proteinExistence type="predicted"/>
<keyword evidence="2" id="KW-0597">Phosphoprotein</keyword>
<dbReference type="NCBIfam" id="NF006617">
    <property type="entry name" value="PRK09184.1"/>
    <property type="match status" value="1"/>
</dbReference>
<evidence type="ECO:0000259" key="3">
    <source>
        <dbReference type="PROSITE" id="PS50075"/>
    </source>
</evidence>